<dbReference type="EMBL" id="JARRAF010000003">
    <property type="protein sequence ID" value="MDK2123212.1"/>
    <property type="molecule type" value="Genomic_DNA"/>
</dbReference>
<protein>
    <submittedName>
        <fullName evidence="1">J domain-containing protein</fullName>
    </submittedName>
</protein>
<proteinExistence type="predicted"/>
<dbReference type="InterPro" id="IPR001623">
    <property type="entry name" value="DnaJ_domain"/>
</dbReference>
<dbReference type="CDD" id="cd06257">
    <property type="entry name" value="DnaJ"/>
    <property type="match status" value="1"/>
</dbReference>
<name>A0ABT7DT08_9NEIS</name>
<dbReference type="SUPFAM" id="SSF46565">
    <property type="entry name" value="Chaperone J-domain"/>
    <property type="match status" value="1"/>
</dbReference>
<dbReference type="Proteomes" id="UP001172778">
    <property type="component" value="Unassembled WGS sequence"/>
</dbReference>
<accession>A0ABT7DT08</accession>
<keyword evidence="2" id="KW-1185">Reference proteome</keyword>
<reference evidence="1" key="1">
    <citation type="submission" date="2023-03" db="EMBL/GenBank/DDBJ databases">
        <title>Chitinimonas shenzhenensis gen. nov., sp. nov., a novel member of family Burkholderiaceae isolated from activated sludge collected in Shen Zhen, China.</title>
        <authorList>
            <person name="Wang X."/>
        </authorList>
    </citation>
    <scope>NUCLEOTIDE SEQUENCE</scope>
    <source>
        <strain evidence="1">DQS-5</strain>
    </source>
</reference>
<dbReference type="RefSeq" id="WP_284099502.1">
    <property type="nucleotide sequence ID" value="NZ_JARRAF010000003.1"/>
</dbReference>
<dbReference type="InterPro" id="IPR036869">
    <property type="entry name" value="J_dom_sf"/>
</dbReference>
<organism evidence="1 2">
    <name type="scientific">Parachitinimonas caeni</name>
    <dbReference type="NCBI Taxonomy" id="3031301"/>
    <lineage>
        <taxon>Bacteria</taxon>
        <taxon>Pseudomonadati</taxon>
        <taxon>Pseudomonadota</taxon>
        <taxon>Betaproteobacteria</taxon>
        <taxon>Neisseriales</taxon>
        <taxon>Chitinibacteraceae</taxon>
        <taxon>Parachitinimonas</taxon>
    </lineage>
</organism>
<comment type="caution">
    <text evidence="1">The sequence shown here is derived from an EMBL/GenBank/DDBJ whole genome shotgun (WGS) entry which is preliminary data.</text>
</comment>
<evidence type="ECO:0000313" key="2">
    <source>
        <dbReference type="Proteomes" id="UP001172778"/>
    </source>
</evidence>
<gene>
    <name evidence="1" type="ORF">PZA18_03985</name>
</gene>
<evidence type="ECO:0000313" key="1">
    <source>
        <dbReference type="EMBL" id="MDK2123212.1"/>
    </source>
</evidence>
<sequence>MNEDNLTLTCWTTLGLPPGSGLQDIKRAYARLLKSTRPEDDPKAFQTLRDAYETALMLEMSQPVATPLAAPEPPPPTVGREAELEALMQPWIQELAQLCEQGEIESALAALERRLAEPVLSEPLAWTVFEDGLLYICCDIETLQDDVIRRCVEVCRWLEPDHWMAEKEPKTVDWLRLRLLEADALNRVEEILHLVETTNEYDALALFHASLEQDILFNFDVRALFEGELMVGLSEIHPVPLNLTLAVAQTFGWSRSHQHLQDYQPEAWAELTKKMALAFSTPPHLS</sequence>